<feature type="region of interest" description="Disordered" evidence="1">
    <location>
        <begin position="1"/>
        <end position="32"/>
    </location>
</feature>
<evidence type="ECO:0000313" key="3">
    <source>
        <dbReference type="EMBL" id="KRX10856.1"/>
    </source>
</evidence>
<dbReference type="AlphaFoldDB" id="A0A0V0R9G5"/>
<evidence type="ECO:0000256" key="1">
    <source>
        <dbReference type="SAM" id="MobiDB-lite"/>
    </source>
</evidence>
<evidence type="ECO:0000313" key="4">
    <source>
        <dbReference type="Proteomes" id="UP000054937"/>
    </source>
</evidence>
<dbReference type="InParanoid" id="A0A0V0R9G5"/>
<keyword evidence="2" id="KW-1133">Transmembrane helix</keyword>
<dbReference type="EMBL" id="LDAU01000018">
    <property type="protein sequence ID" value="KRX10856.1"/>
    <property type="molecule type" value="Genomic_DNA"/>
</dbReference>
<feature type="transmembrane region" description="Helical" evidence="2">
    <location>
        <begin position="83"/>
        <end position="107"/>
    </location>
</feature>
<keyword evidence="2" id="KW-0472">Membrane</keyword>
<gene>
    <name evidence="3" type="ORF">PPERSA_12207</name>
</gene>
<name>A0A0V0R9G5_PSEPJ</name>
<comment type="caution">
    <text evidence="3">The sequence shown here is derived from an EMBL/GenBank/DDBJ whole genome shotgun (WGS) entry which is preliminary data.</text>
</comment>
<keyword evidence="4" id="KW-1185">Reference proteome</keyword>
<sequence>MQEENNSFVMQPTSPKQTKQDPSSTNLFDQQPEDQIIKNQTQVGQSESRFKKIFNSLCYALDLYKIDLLPLYYERKNKFSTKFGTLMSFLFIIGSLVFISLMIDGYWNSGDYQSVYPEDDSKIYHFNNYINKQKRFTTNYPKLDDKHINGKEMISAYITPVTSFYFAMIPYLVENSVVGSSNVQNNVFYDDREITSFLFEEQTWSFNFYKQEKKLATVNAKIDCNYDNEFLDYSALYANLFGTDQIGKDYKLCQFGLIDFKDPIYQDDSGNTITEEEYTKLITVYLNVEDTYTIEFYPFPGSLNYNSQDYNVQIVYWSDFYNPDIKDWDAQVLYQTIEMKSGKSLQYSIYYQTLLQEYVTGWFSQIYFYQDWFEIYDFNNPTLSNGPIENDADYPICVFKYLNAKQLKIQSFSKDSIAVTMSSILSIILAVKSAVDAIMKAYTQSQYEKYAKKQELPEYLQLDQIAVTVKQNKGMENPNSNQGQEYEVKK</sequence>
<dbReference type="Proteomes" id="UP000054937">
    <property type="component" value="Unassembled WGS sequence"/>
</dbReference>
<reference evidence="3 4" key="1">
    <citation type="journal article" date="2015" name="Sci. Rep.">
        <title>Genome of the facultative scuticociliatosis pathogen Pseudocohnilembus persalinus provides insight into its virulence through horizontal gene transfer.</title>
        <authorList>
            <person name="Xiong J."/>
            <person name="Wang G."/>
            <person name="Cheng J."/>
            <person name="Tian M."/>
            <person name="Pan X."/>
            <person name="Warren A."/>
            <person name="Jiang C."/>
            <person name="Yuan D."/>
            <person name="Miao W."/>
        </authorList>
    </citation>
    <scope>NUCLEOTIDE SEQUENCE [LARGE SCALE GENOMIC DNA]</scope>
    <source>
        <strain evidence="3">36N120E</strain>
    </source>
</reference>
<accession>A0A0V0R9G5</accession>
<organism evidence="3 4">
    <name type="scientific">Pseudocohnilembus persalinus</name>
    <name type="common">Ciliate</name>
    <dbReference type="NCBI Taxonomy" id="266149"/>
    <lineage>
        <taxon>Eukaryota</taxon>
        <taxon>Sar</taxon>
        <taxon>Alveolata</taxon>
        <taxon>Ciliophora</taxon>
        <taxon>Intramacronucleata</taxon>
        <taxon>Oligohymenophorea</taxon>
        <taxon>Scuticociliatia</taxon>
        <taxon>Philasterida</taxon>
        <taxon>Pseudocohnilembidae</taxon>
        <taxon>Pseudocohnilembus</taxon>
    </lineage>
</organism>
<feature type="compositionally biased region" description="Polar residues" evidence="1">
    <location>
        <begin position="1"/>
        <end position="29"/>
    </location>
</feature>
<keyword evidence="2" id="KW-0812">Transmembrane</keyword>
<evidence type="ECO:0000256" key="2">
    <source>
        <dbReference type="SAM" id="Phobius"/>
    </source>
</evidence>
<protein>
    <recommendedName>
        <fullName evidence="5">Transmembrane protein</fullName>
    </recommendedName>
</protein>
<feature type="region of interest" description="Disordered" evidence="1">
    <location>
        <begin position="471"/>
        <end position="490"/>
    </location>
</feature>
<proteinExistence type="predicted"/>
<evidence type="ECO:0008006" key="5">
    <source>
        <dbReference type="Google" id="ProtNLM"/>
    </source>
</evidence>